<accession>A0A975GLF4</accession>
<evidence type="ECO:0000313" key="2">
    <source>
        <dbReference type="Proteomes" id="UP000663722"/>
    </source>
</evidence>
<protein>
    <submittedName>
        <fullName evidence="1">Uncharacterized protein</fullName>
    </submittedName>
</protein>
<name>A0A975GLF4_9BACT</name>
<gene>
    <name evidence="1" type="ORF">dnm_017960</name>
</gene>
<dbReference type="KEGG" id="dmm:dnm_017960"/>
<sequence length="154" mass="18426">MAKKKNNPRLKVRTDRSFQKKSNCRDERVAIVDIDKITFSFKDVISNHPKGNMQSFESWQKDKILSKLLEKLRYLSELTIQEAKQQGFITEYNKFPDNTDFKCPKQFKDGARWSVIKKITGQKTRIVRHIVDNIFYIVFLDKDHQFWKTKKKHT</sequence>
<dbReference type="Proteomes" id="UP000663722">
    <property type="component" value="Chromosome"/>
</dbReference>
<organism evidence="1 2">
    <name type="scientific">Desulfonema magnum</name>
    <dbReference type="NCBI Taxonomy" id="45655"/>
    <lineage>
        <taxon>Bacteria</taxon>
        <taxon>Pseudomonadati</taxon>
        <taxon>Thermodesulfobacteriota</taxon>
        <taxon>Desulfobacteria</taxon>
        <taxon>Desulfobacterales</taxon>
        <taxon>Desulfococcaceae</taxon>
        <taxon>Desulfonema</taxon>
    </lineage>
</organism>
<reference evidence="1" key="1">
    <citation type="journal article" date="2021" name="Microb. Physiol.">
        <title>Proteogenomic Insights into the Physiology of Marine, Sulfate-Reducing, Filamentous Desulfonema limicola and Desulfonema magnum.</title>
        <authorList>
            <person name="Schnaars V."/>
            <person name="Wohlbrand L."/>
            <person name="Scheve S."/>
            <person name="Hinrichs C."/>
            <person name="Reinhardt R."/>
            <person name="Rabus R."/>
        </authorList>
    </citation>
    <scope>NUCLEOTIDE SEQUENCE</scope>
    <source>
        <strain evidence="1">4be13</strain>
    </source>
</reference>
<dbReference type="EMBL" id="CP061800">
    <property type="protein sequence ID" value="QTA85781.1"/>
    <property type="molecule type" value="Genomic_DNA"/>
</dbReference>
<evidence type="ECO:0000313" key="1">
    <source>
        <dbReference type="EMBL" id="QTA85781.1"/>
    </source>
</evidence>
<keyword evidence="2" id="KW-1185">Reference proteome</keyword>
<proteinExistence type="predicted"/>
<dbReference type="RefSeq" id="WP_207681692.1">
    <property type="nucleotide sequence ID" value="NZ_CP061800.1"/>
</dbReference>
<dbReference type="AlphaFoldDB" id="A0A975GLF4"/>